<dbReference type="OrthoDB" id="2381924at2759"/>
<sequence length="58" mass="6976">KTKYMLALNQNYNQATNNSSRLIAYIVNKRKYTEVDELIKYLQESPSNYNIDILIFWK</sequence>
<comment type="caution">
    <text evidence="1">The sequence shown here is derived from an EMBL/GenBank/DDBJ whole genome shotgun (WGS) entry which is preliminary data.</text>
</comment>
<organism evidence="1 2">
    <name type="scientific">Dentiscutata erythropus</name>
    <dbReference type="NCBI Taxonomy" id="1348616"/>
    <lineage>
        <taxon>Eukaryota</taxon>
        <taxon>Fungi</taxon>
        <taxon>Fungi incertae sedis</taxon>
        <taxon>Mucoromycota</taxon>
        <taxon>Glomeromycotina</taxon>
        <taxon>Glomeromycetes</taxon>
        <taxon>Diversisporales</taxon>
        <taxon>Gigasporaceae</taxon>
        <taxon>Dentiscutata</taxon>
    </lineage>
</organism>
<dbReference type="Proteomes" id="UP000789405">
    <property type="component" value="Unassembled WGS sequence"/>
</dbReference>
<dbReference type="AlphaFoldDB" id="A0A9N9PFD2"/>
<accession>A0A9N9PFD2</accession>
<keyword evidence="2" id="KW-1185">Reference proteome</keyword>
<dbReference type="EMBL" id="CAJVPY010053069">
    <property type="protein sequence ID" value="CAG8815814.1"/>
    <property type="molecule type" value="Genomic_DNA"/>
</dbReference>
<evidence type="ECO:0000313" key="1">
    <source>
        <dbReference type="EMBL" id="CAG8815814.1"/>
    </source>
</evidence>
<evidence type="ECO:0000313" key="2">
    <source>
        <dbReference type="Proteomes" id="UP000789405"/>
    </source>
</evidence>
<feature type="non-terminal residue" evidence="1">
    <location>
        <position position="1"/>
    </location>
</feature>
<reference evidence="1" key="1">
    <citation type="submission" date="2021-06" db="EMBL/GenBank/DDBJ databases">
        <authorList>
            <person name="Kallberg Y."/>
            <person name="Tangrot J."/>
            <person name="Rosling A."/>
        </authorList>
    </citation>
    <scope>NUCLEOTIDE SEQUENCE</scope>
    <source>
        <strain evidence="1">MA453B</strain>
    </source>
</reference>
<gene>
    <name evidence="1" type="ORF">DERYTH_LOCUS26171</name>
</gene>
<name>A0A9N9PFD2_9GLOM</name>
<protein>
    <submittedName>
        <fullName evidence="1">26927_t:CDS:1</fullName>
    </submittedName>
</protein>
<feature type="non-terminal residue" evidence="1">
    <location>
        <position position="58"/>
    </location>
</feature>
<proteinExistence type="predicted"/>